<name>A0A2N9I0W4_FAGSY</name>
<reference evidence="1" key="1">
    <citation type="submission" date="2018-02" db="EMBL/GenBank/DDBJ databases">
        <authorList>
            <person name="Cohen D.B."/>
            <person name="Kent A.D."/>
        </authorList>
    </citation>
    <scope>NUCLEOTIDE SEQUENCE</scope>
</reference>
<protein>
    <submittedName>
        <fullName evidence="1">Uncharacterized protein</fullName>
    </submittedName>
</protein>
<sequence length="251" mass="27478">MNRSSDERVMAPGSRGIGAVFVHFSGEDSDQTGDAFGEPRVPRRSWSRYLSNAPGLVDQLVASRKDSAREGGYFDVLGTVGKLALPTLCKVPDSRKSELGLVRYGSATRGHRSVFGPFEGSFPIRIPARPDKSWRSESSTSCMSVSSFQRTRACGSTCCESGRLCAQAWQRRWENSGNFSTALFRRPVFTRVVDVAPDVGFRRILVSSESLVLPTFPTVQALHRGELGFARYDPANGGRRNVPYAKGSSSD</sequence>
<gene>
    <name evidence="1" type="ORF">FSB_LOCUS46184</name>
</gene>
<accession>A0A2N9I0W4</accession>
<dbReference type="AlphaFoldDB" id="A0A2N9I0W4"/>
<proteinExistence type="predicted"/>
<organism evidence="1">
    <name type="scientific">Fagus sylvatica</name>
    <name type="common">Beechnut</name>
    <dbReference type="NCBI Taxonomy" id="28930"/>
    <lineage>
        <taxon>Eukaryota</taxon>
        <taxon>Viridiplantae</taxon>
        <taxon>Streptophyta</taxon>
        <taxon>Embryophyta</taxon>
        <taxon>Tracheophyta</taxon>
        <taxon>Spermatophyta</taxon>
        <taxon>Magnoliopsida</taxon>
        <taxon>eudicotyledons</taxon>
        <taxon>Gunneridae</taxon>
        <taxon>Pentapetalae</taxon>
        <taxon>rosids</taxon>
        <taxon>fabids</taxon>
        <taxon>Fagales</taxon>
        <taxon>Fagaceae</taxon>
        <taxon>Fagus</taxon>
    </lineage>
</organism>
<evidence type="ECO:0000313" key="1">
    <source>
        <dbReference type="EMBL" id="SPD18302.1"/>
    </source>
</evidence>
<dbReference type="EMBL" id="OIVN01004600">
    <property type="protein sequence ID" value="SPD18302.1"/>
    <property type="molecule type" value="Genomic_DNA"/>
</dbReference>